<dbReference type="OrthoDB" id="9779968at2"/>
<evidence type="ECO:0000313" key="1">
    <source>
        <dbReference type="EMBL" id="OHV33779.1"/>
    </source>
</evidence>
<protein>
    <recommendedName>
        <fullName evidence="3">DUF1501 domain-containing protein</fullName>
    </recommendedName>
</protein>
<reference evidence="2" key="1">
    <citation type="submission" date="2016-07" db="EMBL/GenBank/DDBJ databases">
        <title>Sequence Frankia sp. strain CcI1.17.</title>
        <authorList>
            <person name="Ghodhbane-Gtari F."/>
            <person name="Swanson E."/>
            <person name="Gueddou A."/>
            <person name="Morris K."/>
            <person name="Hezbri K."/>
            <person name="Ktari A."/>
            <person name="Nouioui I."/>
            <person name="Abebe-Akele F."/>
            <person name="Simpson S."/>
            <person name="Thomas K."/>
            <person name="Gtari M."/>
            <person name="Tisa L.S."/>
            <person name="Hurst S."/>
        </authorList>
    </citation>
    <scope>NUCLEOTIDE SEQUENCE [LARGE SCALE GENOMIC DNA]</scope>
    <source>
        <strain evidence="2">Cc1.17</strain>
    </source>
</reference>
<comment type="caution">
    <text evidence="1">The sequence shown here is derived from an EMBL/GenBank/DDBJ whole genome shotgun (WGS) entry which is preliminary data.</text>
</comment>
<gene>
    <name evidence="1" type="ORF">CC117_05260</name>
</gene>
<accession>A0A1S1QJL7</accession>
<dbReference type="Pfam" id="PF07394">
    <property type="entry name" value="DUF1501"/>
    <property type="match status" value="1"/>
</dbReference>
<sequence length="417" mass="42595">MVQNLLRPPGGRYAPSRRGVLAAAGAVGITASLASVLPVRVAFADTPGRTLVVLSLRGGMDGLNALVPGADPNYAGLRADIAIPTGQLISMDRTFGLHPAYASLRPLLDAGKVAAVPAAGLLDNSRSHFQDTFELEIGGDGQRSGYLTRLLSVLSPGSAFRAVQEGGSLPTAYLGATEALTLNGIDNFKASGWGESAAEQAATSAVLGTLFAEADAAHPYARGVATTLAALTAGREIAAKPYTPADGVTYPDEGLGRALRDIARLIKVGSGVRVAALETGGYDTHVGQGGVTGTLATLQKRQGDAIAAFFADLGEKAADVTLVTIQEFGRRADTNGNGGTDHGGGGVMFVIGGGAVGGVHGQWRGLAPDQLDDRAVPVLNDYRNVLGDAIRWLGMSQEQLGTVFPGLAYTPVGVTAA</sequence>
<dbReference type="InterPro" id="IPR006311">
    <property type="entry name" value="TAT_signal"/>
</dbReference>
<organism evidence="1 2">
    <name type="scientific">Parafrankia colletiae</name>
    <dbReference type="NCBI Taxonomy" id="573497"/>
    <lineage>
        <taxon>Bacteria</taxon>
        <taxon>Bacillati</taxon>
        <taxon>Actinomycetota</taxon>
        <taxon>Actinomycetes</taxon>
        <taxon>Frankiales</taxon>
        <taxon>Frankiaceae</taxon>
        <taxon>Parafrankia</taxon>
    </lineage>
</organism>
<dbReference type="RefSeq" id="WP_071086851.1">
    <property type="nucleotide sequence ID" value="NZ_MBLM01000130.1"/>
</dbReference>
<dbReference type="PANTHER" id="PTHR43737">
    <property type="entry name" value="BLL7424 PROTEIN"/>
    <property type="match status" value="1"/>
</dbReference>
<dbReference type="PANTHER" id="PTHR43737:SF1">
    <property type="entry name" value="DUF1501 DOMAIN-CONTAINING PROTEIN"/>
    <property type="match status" value="1"/>
</dbReference>
<dbReference type="InterPro" id="IPR010869">
    <property type="entry name" value="DUF1501"/>
</dbReference>
<evidence type="ECO:0000313" key="2">
    <source>
        <dbReference type="Proteomes" id="UP000179627"/>
    </source>
</evidence>
<name>A0A1S1QJL7_9ACTN</name>
<evidence type="ECO:0008006" key="3">
    <source>
        <dbReference type="Google" id="ProtNLM"/>
    </source>
</evidence>
<dbReference type="EMBL" id="MBLM01000130">
    <property type="protein sequence ID" value="OHV33779.1"/>
    <property type="molecule type" value="Genomic_DNA"/>
</dbReference>
<dbReference type="Proteomes" id="UP000179627">
    <property type="component" value="Unassembled WGS sequence"/>
</dbReference>
<proteinExistence type="predicted"/>
<dbReference type="AlphaFoldDB" id="A0A1S1QJL7"/>
<dbReference type="PROSITE" id="PS51318">
    <property type="entry name" value="TAT"/>
    <property type="match status" value="1"/>
</dbReference>
<keyword evidence="2" id="KW-1185">Reference proteome</keyword>